<evidence type="ECO:0000256" key="1">
    <source>
        <dbReference type="SAM" id="Phobius"/>
    </source>
</evidence>
<keyword evidence="1" id="KW-1133">Transmembrane helix</keyword>
<gene>
    <name evidence="3" type="ORF">ABT317_16650</name>
</gene>
<feature type="transmembrane region" description="Helical" evidence="1">
    <location>
        <begin position="12"/>
        <end position="34"/>
    </location>
</feature>
<keyword evidence="4" id="KW-1185">Reference proteome</keyword>
<name>A0ABV1W314_9ACTN</name>
<sequence length="201" mass="21895">MTRPRRYGDAGQAFPIYITVVGGLLFLALAYFAVGQATVNRGGAQTAADAAALAAAQDTRDQLAGEWTKAVLDSTKWQQIFDGDGEGLRPSCRRAQELAQQNDAHVLAGGCRPGFLSYTVTVETNKTMGKSVVPITESRRSKAHARAVIKPLCTFKPLPSNAGHDVLPRLTCENNRYWDLDPRDLTDLPKPQDLFDVHLAD</sequence>
<dbReference type="InterPro" id="IPR028087">
    <property type="entry name" value="Tad_N"/>
</dbReference>
<protein>
    <submittedName>
        <fullName evidence="3">Pilus assembly protein TadG-related protein</fullName>
    </submittedName>
</protein>
<dbReference type="RefSeq" id="WP_086723542.1">
    <property type="nucleotide sequence ID" value="NZ_MUBM01000037.1"/>
</dbReference>
<organism evidence="3 4">
    <name type="scientific">Streptomyces carpinensis</name>
    <dbReference type="NCBI Taxonomy" id="66369"/>
    <lineage>
        <taxon>Bacteria</taxon>
        <taxon>Bacillati</taxon>
        <taxon>Actinomycetota</taxon>
        <taxon>Actinomycetes</taxon>
        <taxon>Kitasatosporales</taxon>
        <taxon>Streptomycetaceae</taxon>
        <taxon>Streptomyces</taxon>
    </lineage>
</organism>
<evidence type="ECO:0000313" key="4">
    <source>
        <dbReference type="Proteomes" id="UP001458415"/>
    </source>
</evidence>
<dbReference type="EMBL" id="JBEPCU010000253">
    <property type="protein sequence ID" value="MER6978589.1"/>
    <property type="molecule type" value="Genomic_DNA"/>
</dbReference>
<comment type="caution">
    <text evidence="3">The sequence shown here is derived from an EMBL/GenBank/DDBJ whole genome shotgun (WGS) entry which is preliminary data.</text>
</comment>
<dbReference type="Pfam" id="PF13400">
    <property type="entry name" value="Tad"/>
    <property type="match status" value="1"/>
</dbReference>
<dbReference type="Proteomes" id="UP001458415">
    <property type="component" value="Unassembled WGS sequence"/>
</dbReference>
<evidence type="ECO:0000259" key="2">
    <source>
        <dbReference type="Pfam" id="PF13400"/>
    </source>
</evidence>
<reference evidence="3 4" key="1">
    <citation type="submission" date="2024-06" db="EMBL/GenBank/DDBJ databases">
        <title>The Natural Products Discovery Center: Release of the First 8490 Sequenced Strains for Exploring Actinobacteria Biosynthetic Diversity.</title>
        <authorList>
            <person name="Kalkreuter E."/>
            <person name="Kautsar S.A."/>
            <person name="Yang D."/>
            <person name="Bader C.D."/>
            <person name="Teijaro C.N."/>
            <person name="Fluegel L."/>
            <person name="Davis C.M."/>
            <person name="Simpson J.R."/>
            <person name="Lauterbach L."/>
            <person name="Steele A.D."/>
            <person name="Gui C."/>
            <person name="Meng S."/>
            <person name="Li G."/>
            <person name="Viehrig K."/>
            <person name="Ye F."/>
            <person name="Su P."/>
            <person name="Kiefer A.F."/>
            <person name="Nichols A."/>
            <person name="Cepeda A.J."/>
            <person name="Yan W."/>
            <person name="Fan B."/>
            <person name="Jiang Y."/>
            <person name="Adhikari A."/>
            <person name="Zheng C.-J."/>
            <person name="Schuster L."/>
            <person name="Cowan T.M."/>
            <person name="Smanski M.J."/>
            <person name="Chevrette M.G."/>
            <person name="De Carvalho L.P.S."/>
            <person name="Shen B."/>
        </authorList>
    </citation>
    <scope>NUCLEOTIDE SEQUENCE [LARGE SCALE GENOMIC DNA]</scope>
    <source>
        <strain evidence="3 4">NPDC000634</strain>
    </source>
</reference>
<evidence type="ECO:0000313" key="3">
    <source>
        <dbReference type="EMBL" id="MER6978589.1"/>
    </source>
</evidence>
<accession>A0ABV1W314</accession>
<keyword evidence="1" id="KW-0812">Transmembrane</keyword>
<feature type="domain" description="Putative Flp pilus-assembly TadG-like N-terminal" evidence="2">
    <location>
        <begin position="18"/>
        <end position="58"/>
    </location>
</feature>
<keyword evidence="1" id="KW-0472">Membrane</keyword>
<proteinExistence type="predicted"/>